<sequence>MLLVRHKEEETPHRRDSTSEPDRKRSSSFDAAQSTPPPPADMFRRCNSFPVISTAAAVKPVDLLSRLNACTVVSPATAKRPPPAPSAVLRSFSDVTPATAIRDGRSTQVELVRRLKACTVSSPATAPDGGNRRDSPNASPHQERMLKEIKAGLEELMNRVDCITGGTDELFNDSDDENHVEELNGEQESGVCETVAFMHKCDCGKQFQVFLTAKSV</sequence>
<feature type="compositionally biased region" description="Basic and acidic residues" evidence="1">
    <location>
        <begin position="1"/>
        <end position="27"/>
    </location>
</feature>
<feature type="region of interest" description="Disordered" evidence="1">
    <location>
        <begin position="1"/>
        <end position="43"/>
    </location>
</feature>
<organism evidence="2 3">
    <name type="scientific">Stephania japonica</name>
    <dbReference type="NCBI Taxonomy" id="461633"/>
    <lineage>
        <taxon>Eukaryota</taxon>
        <taxon>Viridiplantae</taxon>
        <taxon>Streptophyta</taxon>
        <taxon>Embryophyta</taxon>
        <taxon>Tracheophyta</taxon>
        <taxon>Spermatophyta</taxon>
        <taxon>Magnoliopsida</taxon>
        <taxon>Ranunculales</taxon>
        <taxon>Menispermaceae</taxon>
        <taxon>Menispermoideae</taxon>
        <taxon>Cissampelideae</taxon>
        <taxon>Stephania</taxon>
    </lineage>
</organism>
<accession>A0AAP0NZF7</accession>
<comment type="caution">
    <text evidence="2">The sequence shown here is derived from an EMBL/GenBank/DDBJ whole genome shotgun (WGS) entry which is preliminary data.</text>
</comment>
<dbReference type="Proteomes" id="UP001417504">
    <property type="component" value="Unassembled WGS sequence"/>
</dbReference>
<feature type="compositionally biased region" description="Basic and acidic residues" evidence="1">
    <location>
        <begin position="130"/>
        <end position="142"/>
    </location>
</feature>
<evidence type="ECO:0000313" key="2">
    <source>
        <dbReference type="EMBL" id="KAK9123370.1"/>
    </source>
</evidence>
<dbReference type="EMBL" id="JBBNAE010000005">
    <property type="protein sequence ID" value="KAK9123370.1"/>
    <property type="molecule type" value="Genomic_DNA"/>
</dbReference>
<protein>
    <submittedName>
        <fullName evidence="2">Uncharacterized protein</fullName>
    </submittedName>
</protein>
<name>A0AAP0NZF7_9MAGN</name>
<reference evidence="2 3" key="1">
    <citation type="submission" date="2024-01" db="EMBL/GenBank/DDBJ databases">
        <title>Genome assemblies of Stephania.</title>
        <authorList>
            <person name="Yang L."/>
        </authorList>
    </citation>
    <scope>NUCLEOTIDE SEQUENCE [LARGE SCALE GENOMIC DNA]</scope>
    <source>
        <strain evidence="2">QJT</strain>
        <tissue evidence="2">Leaf</tissue>
    </source>
</reference>
<evidence type="ECO:0000313" key="3">
    <source>
        <dbReference type="Proteomes" id="UP001417504"/>
    </source>
</evidence>
<dbReference type="AlphaFoldDB" id="A0AAP0NZF7"/>
<proteinExistence type="predicted"/>
<evidence type="ECO:0000256" key="1">
    <source>
        <dbReference type="SAM" id="MobiDB-lite"/>
    </source>
</evidence>
<feature type="region of interest" description="Disordered" evidence="1">
    <location>
        <begin position="120"/>
        <end position="142"/>
    </location>
</feature>
<gene>
    <name evidence="2" type="ORF">Sjap_012972</name>
</gene>
<keyword evidence="3" id="KW-1185">Reference proteome</keyword>